<sequence length="88" mass="10208">MDEIAETPRVRRFIPIDSPWHRLFDLAHMPTYRELLVEFISSFTFHPPGEPVPIPYPGFFQACWRSAFDDASRVCGALWFIHAGGDRD</sequence>
<comment type="caution">
    <text evidence="1">The sequence shown here is derived from an EMBL/GenBank/DDBJ whole genome shotgun (WGS) entry which is preliminary data.</text>
</comment>
<reference evidence="1" key="1">
    <citation type="journal article" date="2017" name="Nature">
        <title>The sunflower genome provides insights into oil metabolism, flowering and Asterid evolution.</title>
        <authorList>
            <person name="Badouin H."/>
            <person name="Gouzy J."/>
            <person name="Grassa C.J."/>
            <person name="Murat F."/>
            <person name="Staton S.E."/>
            <person name="Cottret L."/>
            <person name="Lelandais-Briere C."/>
            <person name="Owens G.L."/>
            <person name="Carrere S."/>
            <person name="Mayjonade B."/>
            <person name="Legrand L."/>
            <person name="Gill N."/>
            <person name="Kane N.C."/>
            <person name="Bowers J.E."/>
            <person name="Hubner S."/>
            <person name="Bellec A."/>
            <person name="Berard A."/>
            <person name="Berges H."/>
            <person name="Blanchet N."/>
            <person name="Boniface M.C."/>
            <person name="Brunel D."/>
            <person name="Catrice O."/>
            <person name="Chaidir N."/>
            <person name="Claudel C."/>
            <person name="Donnadieu C."/>
            <person name="Faraut T."/>
            <person name="Fievet G."/>
            <person name="Helmstetter N."/>
            <person name="King M."/>
            <person name="Knapp S.J."/>
            <person name="Lai Z."/>
            <person name="Le Paslier M.C."/>
            <person name="Lippi Y."/>
            <person name="Lorenzon L."/>
            <person name="Mandel J.R."/>
            <person name="Marage G."/>
            <person name="Marchand G."/>
            <person name="Marquand E."/>
            <person name="Bret-Mestries E."/>
            <person name="Morien E."/>
            <person name="Nambeesan S."/>
            <person name="Nguyen T."/>
            <person name="Pegot-Espagnet P."/>
            <person name="Pouilly N."/>
            <person name="Raftis F."/>
            <person name="Sallet E."/>
            <person name="Schiex T."/>
            <person name="Thomas J."/>
            <person name="Vandecasteele C."/>
            <person name="Vares D."/>
            <person name="Vear F."/>
            <person name="Vautrin S."/>
            <person name="Crespi M."/>
            <person name="Mangin B."/>
            <person name="Burke J.M."/>
            <person name="Salse J."/>
            <person name="Munos S."/>
            <person name="Vincourt P."/>
            <person name="Rieseberg L.H."/>
            <person name="Langlade N.B."/>
        </authorList>
    </citation>
    <scope>NUCLEOTIDE SEQUENCE</scope>
    <source>
        <tissue evidence="1">Leaves</tissue>
    </source>
</reference>
<evidence type="ECO:0000313" key="1">
    <source>
        <dbReference type="EMBL" id="KAF5800087.1"/>
    </source>
</evidence>
<dbReference type="AlphaFoldDB" id="A0A9K3INL6"/>
<dbReference type="Proteomes" id="UP000215914">
    <property type="component" value="Unassembled WGS sequence"/>
</dbReference>
<gene>
    <name evidence="1" type="ORF">HanXRQr2_Chr07g0311981</name>
</gene>
<keyword evidence="2" id="KW-1185">Reference proteome</keyword>
<reference evidence="1" key="2">
    <citation type="submission" date="2020-06" db="EMBL/GenBank/DDBJ databases">
        <title>Helianthus annuus Genome sequencing and assembly Release 2.</title>
        <authorList>
            <person name="Gouzy J."/>
            <person name="Langlade N."/>
            <person name="Munos S."/>
        </authorList>
    </citation>
    <scope>NUCLEOTIDE SEQUENCE</scope>
    <source>
        <tissue evidence="1">Leaves</tissue>
    </source>
</reference>
<accession>A0A9K3INL6</accession>
<dbReference type="EMBL" id="MNCJ02000322">
    <property type="protein sequence ID" value="KAF5800087.1"/>
    <property type="molecule type" value="Genomic_DNA"/>
</dbReference>
<protein>
    <submittedName>
        <fullName evidence="1">Uncharacterized protein</fullName>
    </submittedName>
</protein>
<name>A0A9K3INL6_HELAN</name>
<dbReference type="Gramene" id="mRNA:HanXRQr2_Chr07g0311981">
    <property type="protein sequence ID" value="mRNA:HanXRQr2_Chr07g0311981"/>
    <property type="gene ID" value="HanXRQr2_Chr07g0311981"/>
</dbReference>
<evidence type="ECO:0000313" key="2">
    <source>
        <dbReference type="Proteomes" id="UP000215914"/>
    </source>
</evidence>
<organism evidence="1 2">
    <name type="scientific">Helianthus annuus</name>
    <name type="common">Common sunflower</name>
    <dbReference type="NCBI Taxonomy" id="4232"/>
    <lineage>
        <taxon>Eukaryota</taxon>
        <taxon>Viridiplantae</taxon>
        <taxon>Streptophyta</taxon>
        <taxon>Embryophyta</taxon>
        <taxon>Tracheophyta</taxon>
        <taxon>Spermatophyta</taxon>
        <taxon>Magnoliopsida</taxon>
        <taxon>eudicotyledons</taxon>
        <taxon>Gunneridae</taxon>
        <taxon>Pentapetalae</taxon>
        <taxon>asterids</taxon>
        <taxon>campanulids</taxon>
        <taxon>Asterales</taxon>
        <taxon>Asteraceae</taxon>
        <taxon>Asteroideae</taxon>
        <taxon>Heliantheae alliance</taxon>
        <taxon>Heliantheae</taxon>
        <taxon>Helianthus</taxon>
    </lineage>
</organism>
<proteinExistence type="predicted"/>